<evidence type="ECO:0000256" key="1">
    <source>
        <dbReference type="SAM" id="SignalP"/>
    </source>
</evidence>
<evidence type="ECO:0000313" key="2">
    <source>
        <dbReference type="EMBL" id="RBQ04288.1"/>
    </source>
</evidence>
<dbReference type="AlphaFoldDB" id="A0A366KRZ6"/>
<feature type="chain" id="PRO_5016958386" evidence="1">
    <location>
        <begin position="22"/>
        <end position="152"/>
    </location>
</feature>
<protein>
    <submittedName>
        <fullName evidence="2">Uncharacterized protein</fullName>
    </submittedName>
</protein>
<dbReference type="Proteomes" id="UP000252081">
    <property type="component" value="Unassembled WGS sequence"/>
</dbReference>
<keyword evidence="3" id="KW-1185">Reference proteome</keyword>
<gene>
    <name evidence="2" type="ORF">DRW42_18995</name>
</gene>
<accession>A0A366KRZ6</accession>
<organism evidence="2 3">
    <name type="scientific">Pedobacter miscanthi</name>
    <dbReference type="NCBI Taxonomy" id="2259170"/>
    <lineage>
        <taxon>Bacteria</taxon>
        <taxon>Pseudomonadati</taxon>
        <taxon>Bacteroidota</taxon>
        <taxon>Sphingobacteriia</taxon>
        <taxon>Sphingobacteriales</taxon>
        <taxon>Sphingobacteriaceae</taxon>
        <taxon>Pedobacter</taxon>
    </lineage>
</organism>
<keyword evidence="1" id="KW-0732">Signal</keyword>
<feature type="signal peptide" evidence="1">
    <location>
        <begin position="1"/>
        <end position="21"/>
    </location>
</feature>
<dbReference type="OrthoDB" id="769330at2"/>
<evidence type="ECO:0000313" key="3">
    <source>
        <dbReference type="Proteomes" id="UP000252081"/>
    </source>
</evidence>
<comment type="caution">
    <text evidence="2">The sequence shown here is derived from an EMBL/GenBank/DDBJ whole genome shotgun (WGS) entry which is preliminary data.</text>
</comment>
<dbReference type="RefSeq" id="WP_113950414.1">
    <property type="nucleotide sequence ID" value="NZ_QNQU01000017.1"/>
</dbReference>
<dbReference type="EMBL" id="QNQU01000017">
    <property type="protein sequence ID" value="RBQ04288.1"/>
    <property type="molecule type" value="Genomic_DNA"/>
</dbReference>
<proteinExistence type="predicted"/>
<name>A0A366KRZ6_9SPHI</name>
<sequence>MLVKRFFLLSIAFITASTVFSQVGPRKLYFFADTAKINSSNPKALEIDWTSPIHYSFIFYSKVKAPYYNQIEFASQIDKNNPKPTIENKKPKYKYISLQELVKLGIESPRYFSEIYDLYIIEPLPKNKFRTYKVVIMEQKAPITDGVILNNK</sequence>
<reference evidence="2 3" key="1">
    <citation type="submission" date="2018-07" db="EMBL/GenBank/DDBJ databases">
        <title>A draft genome of a endophytic bacteria, a new species of Pedobacter.</title>
        <authorList>
            <person name="Zhang Z.D."/>
            <person name="Chen Z.J."/>
        </authorList>
    </citation>
    <scope>NUCLEOTIDE SEQUENCE [LARGE SCALE GENOMIC DNA]</scope>
    <source>
        <strain evidence="2 3">RS10</strain>
    </source>
</reference>